<reference evidence="11" key="1">
    <citation type="submission" date="2025-08" db="UniProtKB">
        <authorList>
            <consortium name="RefSeq"/>
        </authorList>
    </citation>
    <scope>IDENTIFICATION</scope>
    <source>
        <tissue evidence="11">Gonads</tissue>
    </source>
</reference>
<keyword evidence="10" id="KW-1185">Reference proteome</keyword>
<evidence type="ECO:0000256" key="1">
    <source>
        <dbReference type="ARBA" id="ARBA00009545"/>
    </source>
</evidence>
<feature type="domain" description="PARG helical" evidence="9">
    <location>
        <begin position="151"/>
        <end position="257"/>
    </location>
</feature>
<dbReference type="KEGG" id="lak:106166730"/>
<dbReference type="OrthoDB" id="6154436at2759"/>
<evidence type="ECO:0000256" key="7">
    <source>
        <dbReference type="SAM" id="MobiDB-lite"/>
    </source>
</evidence>
<protein>
    <recommendedName>
        <fullName evidence="2">poly(ADP-ribose) glycohydrolase</fullName>
        <ecNumber evidence="2">3.2.1.143</ecNumber>
    </recommendedName>
</protein>
<feature type="region of interest" description="Disordered" evidence="7">
    <location>
        <begin position="655"/>
        <end position="699"/>
    </location>
</feature>
<keyword evidence="3" id="KW-0378">Hydrolase</keyword>
<evidence type="ECO:0000313" key="11">
    <source>
        <dbReference type="RefSeq" id="XP_013400830.1"/>
    </source>
</evidence>
<dbReference type="GO" id="GO:0004649">
    <property type="term" value="F:poly(ADP-ribose) glycohydrolase activity"/>
    <property type="evidence" value="ECO:0007669"/>
    <property type="project" value="UniProtKB-EC"/>
</dbReference>
<feature type="region of interest" description="Disordered" evidence="7">
    <location>
        <begin position="787"/>
        <end position="807"/>
    </location>
</feature>
<feature type="coiled-coil region" evidence="6">
    <location>
        <begin position="487"/>
        <end position="514"/>
    </location>
</feature>
<gene>
    <name evidence="11" type="primary">LOC106166730</name>
</gene>
<evidence type="ECO:0000259" key="9">
    <source>
        <dbReference type="Pfam" id="PF20811"/>
    </source>
</evidence>
<dbReference type="GO" id="GO:0005975">
    <property type="term" value="P:carbohydrate metabolic process"/>
    <property type="evidence" value="ECO:0007669"/>
    <property type="project" value="InterPro"/>
</dbReference>
<feature type="domain" description="PARG catalytic Macro" evidence="8">
    <location>
        <begin position="284"/>
        <end position="433"/>
    </location>
</feature>
<evidence type="ECO:0000256" key="6">
    <source>
        <dbReference type="SAM" id="Coils"/>
    </source>
</evidence>
<name>A0A1S3IRJ0_LINAN</name>
<feature type="compositionally biased region" description="Polar residues" evidence="7">
    <location>
        <begin position="74"/>
        <end position="88"/>
    </location>
</feature>
<dbReference type="GO" id="GO:0009225">
    <property type="term" value="P:nucleotide-sugar metabolic process"/>
    <property type="evidence" value="ECO:0007669"/>
    <property type="project" value="TreeGrafter"/>
</dbReference>
<organism evidence="10 11">
    <name type="scientific">Lingula anatina</name>
    <name type="common">Brachiopod</name>
    <name type="synonym">Lingula unguis</name>
    <dbReference type="NCBI Taxonomy" id="7574"/>
    <lineage>
        <taxon>Eukaryota</taxon>
        <taxon>Metazoa</taxon>
        <taxon>Spiralia</taxon>
        <taxon>Lophotrochozoa</taxon>
        <taxon>Brachiopoda</taxon>
        <taxon>Linguliformea</taxon>
        <taxon>Lingulata</taxon>
        <taxon>Lingulida</taxon>
        <taxon>Linguloidea</taxon>
        <taxon>Lingulidae</taxon>
        <taxon>Lingula</taxon>
    </lineage>
</organism>
<feature type="active site" evidence="4">
    <location>
        <position position="333"/>
    </location>
</feature>
<proteinExistence type="inferred from homology"/>
<feature type="binding site" evidence="5">
    <location>
        <position position="331"/>
    </location>
    <ligand>
        <name>substrate</name>
    </ligand>
</feature>
<dbReference type="Pfam" id="PF20811">
    <property type="entry name" value="PARG_cat_N"/>
    <property type="match status" value="1"/>
</dbReference>
<evidence type="ECO:0000256" key="4">
    <source>
        <dbReference type="PIRSR" id="PIRSR607724-1"/>
    </source>
</evidence>
<dbReference type="Pfam" id="PF05028">
    <property type="entry name" value="PARG_cat_C"/>
    <property type="match status" value="2"/>
</dbReference>
<dbReference type="GO" id="GO:1990966">
    <property type="term" value="P:ATP generation from poly-ADP-D-ribose"/>
    <property type="evidence" value="ECO:0007669"/>
    <property type="project" value="TreeGrafter"/>
</dbReference>
<feature type="binding site" evidence="5">
    <location>
        <position position="317"/>
    </location>
    <ligand>
        <name>substrate</name>
    </ligand>
</feature>
<dbReference type="EC" id="3.2.1.143" evidence="2"/>
<dbReference type="PANTHER" id="PTHR12837:SF0">
    <property type="entry name" value="POLY(ADP-RIBOSE) GLYCOHYDROLASE"/>
    <property type="match status" value="1"/>
</dbReference>
<evidence type="ECO:0000313" key="10">
    <source>
        <dbReference type="Proteomes" id="UP000085678"/>
    </source>
</evidence>
<keyword evidence="6" id="KW-0175">Coiled coil</keyword>
<feature type="compositionally biased region" description="Basic and acidic residues" evidence="7">
    <location>
        <begin position="91"/>
        <end position="100"/>
    </location>
</feature>
<dbReference type="GO" id="GO:0005634">
    <property type="term" value="C:nucleus"/>
    <property type="evidence" value="ECO:0007669"/>
    <property type="project" value="TreeGrafter"/>
</dbReference>
<feature type="domain" description="PARG catalytic Macro" evidence="8">
    <location>
        <begin position="1321"/>
        <end position="1368"/>
    </location>
</feature>
<feature type="binding site" evidence="5">
    <location>
        <position position="372"/>
    </location>
    <ligand>
        <name>substrate</name>
    </ligand>
</feature>
<dbReference type="STRING" id="7574.A0A1S3IRJ0"/>
<feature type="compositionally biased region" description="Basic and acidic residues" evidence="7">
    <location>
        <begin position="59"/>
        <end position="73"/>
    </location>
</feature>
<evidence type="ECO:0000256" key="2">
    <source>
        <dbReference type="ARBA" id="ARBA00012255"/>
    </source>
</evidence>
<dbReference type="InParanoid" id="A0A1S3IRJ0"/>
<feature type="compositionally biased region" description="Basic and acidic residues" evidence="7">
    <location>
        <begin position="686"/>
        <end position="699"/>
    </location>
</feature>
<feature type="region of interest" description="Disordered" evidence="7">
    <location>
        <begin position="728"/>
        <end position="758"/>
    </location>
</feature>
<feature type="region of interest" description="Disordered" evidence="7">
    <location>
        <begin position="52"/>
        <end position="128"/>
    </location>
</feature>
<feature type="active site" evidence="4">
    <location>
        <position position="314"/>
    </location>
</feature>
<dbReference type="InterPro" id="IPR048362">
    <property type="entry name" value="PARG_helical"/>
</dbReference>
<dbReference type="InterPro" id="IPR007724">
    <property type="entry name" value="Poly_GlycHdrlase"/>
</dbReference>
<dbReference type="Proteomes" id="UP000085678">
    <property type="component" value="Unplaced"/>
</dbReference>
<comment type="similarity">
    <text evidence="1">Belongs to the poly(ADP-ribose) glycohydrolase family.</text>
</comment>
<accession>A0A1S3IRJ0</accession>
<evidence type="ECO:0000259" key="8">
    <source>
        <dbReference type="Pfam" id="PF05028"/>
    </source>
</evidence>
<dbReference type="GO" id="GO:0006282">
    <property type="term" value="P:regulation of DNA repair"/>
    <property type="evidence" value="ECO:0007669"/>
    <property type="project" value="InterPro"/>
</dbReference>
<dbReference type="GO" id="GO:0005737">
    <property type="term" value="C:cytoplasm"/>
    <property type="evidence" value="ECO:0007669"/>
    <property type="project" value="TreeGrafter"/>
</dbReference>
<dbReference type="InterPro" id="IPR046372">
    <property type="entry name" value="PARG_cat_C"/>
</dbReference>
<feature type="region of interest" description="Disordered" evidence="7">
    <location>
        <begin position="1272"/>
        <end position="1292"/>
    </location>
</feature>
<evidence type="ECO:0000256" key="3">
    <source>
        <dbReference type="ARBA" id="ARBA00022801"/>
    </source>
</evidence>
<feature type="compositionally biased region" description="Basic and acidic residues" evidence="7">
    <location>
        <begin position="109"/>
        <end position="118"/>
    </location>
</feature>
<dbReference type="RefSeq" id="XP_013400830.1">
    <property type="nucleotide sequence ID" value="XM_013545376.2"/>
</dbReference>
<feature type="active site" evidence="4">
    <location>
        <position position="332"/>
    </location>
</feature>
<evidence type="ECO:0000256" key="5">
    <source>
        <dbReference type="PIRSR" id="PIRSR607724-2"/>
    </source>
</evidence>
<sequence>MTVLVTFPCHLPQWPQVQMLILDLLVSLDTEELDPGQVVARLEAILNAARPQDNLHQQQEGENHTQPEERSKQEVMSQQEVTSQQKTGSAECDHNIGKDGKKNRKGKQKKELNKKAGDSARAGSRRRGGNADNNWVFNGLQYFLEVTASLHEREVFMKTTLPTVLKLVLRLEEVLPEDGVDIAVQQHACTLALQKDLVSSIIACGFLCLFPDTKDYTGDTKLHSINFDNFFTYLKGSRSPSQSAKLRCILHYFNRVALADFHMAGDIRYIRKVLKKDETPDLTAWVDCEKPLCQIHVHHDRKIEDVGSEAIQVDFANRFIGGGVLVGGRVQEEIRFCISPELIASLLFMEFMMDNEAISIEGTTQFSDYTGYAESFRFAGDHHVEEKQDVVVCAIDATRFGHQGAYKQYTADMVLREVNKALVGFKQSEIETRQTVGQFGSCDFSLSQSEESEYFTAVEELVEDSSVTLTLADFTSTLAKAILASAMADAMQLSKGTKEEIEENENDNMAAENDLANQAPHDHLQPIGICNHSHLNVPVDVQSLWMNQFRRRSSNLSDISSRRSSYSTRQSSDFSTDFEEYYEGFQQKEMKKRHSTIKEESSTSQPRLSDFATALISQLMEDSWKVVQQSLAGVQAFDSCQPAVKMVRPLPTRGMKGHQLAAISQESSQDLSNSSGDSTTEEESTEQERKVQFDRLEGPHIEESTREYVNSLVEGAVSILRANQSKDLLPQVPDGNSAAVSRTDIDPQDSSIPHIQGKHGTNCTTGNDLSSDLDICDDLGLCGKASSTKKRLHSSTSTGRTAQPGGKDTFAQVLLQKVLGSEAGCQKEEELSAKGVESSPVNQCTDSSTGGMVGEIFSKTLNEATQGIAAVLRGPIASGDELHDLYEFNDLDLRGTCPVDLNPEERSWPPPPRACVGESSMQQDNVPNTNYVDQCQMSNCLALGESHQSFSVGTEVVDGSEISQAHRSHAFTTQYRNLDQYSSTCAKIVLLDAFSVLRKFYKLHSDWKDKRRGSVPLTKDSKNIGAEILAGEFAKGFRSDELTRFAEDLVKRSSMTELNKLPRRGSCGFRDATLSDFAEQLMHSSSGSPSFEMFQKVQNRSVSTSHRKSFDFGNLSRGGGGGSNGTCLYDQPSVVSRRGSTGGIKMRDIFNLKPFTERLSDYADDIVNEVIHDVFVRLSRSETCTSESEYEDHDCSACTHDRDSDVDNNQEPALNNMAATVNLNDNQSVSVLADTVDNFAQTLSSNIIHSAVSEVVHEFLPLAPEQAYGIPHDVSHDQGTDQSEDEWSDAASGPDIEAVAKEVVSAAINTGVERYIAEMDIQLPIATGNWGCGAFGGDPQLKAMIQWMAASSVDAPYLAYFTFGDERMIEFEAVVKYILGKGWAVGDLMQAVLNYCDLATSEYEESHMVTTQFFQYIFML</sequence>
<dbReference type="PANTHER" id="PTHR12837">
    <property type="entry name" value="POLY ADP-RIBOSE GLYCOHYDROLASE"/>
    <property type="match status" value="1"/>
</dbReference>
<dbReference type="GeneID" id="106166730"/>
<feature type="compositionally biased region" description="Low complexity" evidence="7">
    <location>
        <begin position="664"/>
        <end position="678"/>
    </location>
</feature>
<feature type="compositionally biased region" description="Polar residues" evidence="7">
    <location>
        <begin position="748"/>
        <end position="758"/>
    </location>
</feature>